<proteinExistence type="predicted"/>
<dbReference type="EMBL" id="CM040472">
    <property type="protein sequence ID" value="MCI4389799.1"/>
    <property type="molecule type" value="Genomic_DNA"/>
</dbReference>
<evidence type="ECO:0000313" key="1">
    <source>
        <dbReference type="EMBL" id="MCI4389799.1"/>
    </source>
</evidence>
<organism evidence="1 2">
    <name type="scientific">Pangasianodon gigas</name>
    <name type="common">Mekong giant catfish</name>
    <name type="synonym">Pangasius gigas</name>
    <dbReference type="NCBI Taxonomy" id="30993"/>
    <lineage>
        <taxon>Eukaryota</taxon>
        <taxon>Metazoa</taxon>
        <taxon>Chordata</taxon>
        <taxon>Craniata</taxon>
        <taxon>Vertebrata</taxon>
        <taxon>Euteleostomi</taxon>
        <taxon>Actinopterygii</taxon>
        <taxon>Neopterygii</taxon>
        <taxon>Teleostei</taxon>
        <taxon>Ostariophysi</taxon>
        <taxon>Siluriformes</taxon>
        <taxon>Pangasiidae</taxon>
        <taxon>Pangasianodon</taxon>
    </lineage>
</organism>
<comment type="caution">
    <text evidence="1">The sequence shown here is derived from an EMBL/GenBank/DDBJ whole genome shotgun (WGS) entry which is preliminary data.</text>
</comment>
<reference evidence="1 2" key="1">
    <citation type="journal article" date="2022" name="bioRxiv">
        <title>An ancient truncated duplication of the anti-Mullerian hormone receptor type 2 gene is a potential conserved master sex determinant in the Pangasiidae catfish family.</title>
        <authorList>
            <person name="Wen M."/>
            <person name="Pan Q."/>
            <person name="Jouanno E."/>
            <person name="Montfort J."/>
            <person name="Zahm M."/>
            <person name="Cabau C."/>
            <person name="Klopp C."/>
            <person name="Iampietro C."/>
            <person name="Roques C."/>
            <person name="Bouchez O."/>
            <person name="Castinel A."/>
            <person name="Donnadieu C."/>
            <person name="Parrinello H."/>
            <person name="Poncet C."/>
            <person name="Belmonte E."/>
            <person name="Gautier V."/>
            <person name="Avarre J.-C."/>
            <person name="Dugue R."/>
            <person name="Gustiano R."/>
            <person name="Ha T.T.T."/>
            <person name="Campet M."/>
            <person name="Sriphairoj K."/>
            <person name="Ribolli J."/>
            <person name="de Almeida F.L."/>
            <person name="Desvignes T."/>
            <person name="Postlethwait J.H."/>
            <person name="Bucao C.F."/>
            <person name="Robinson-Rechavi M."/>
            <person name="Bobe J."/>
            <person name="Herpin A."/>
            <person name="Guiguen Y."/>
        </authorList>
    </citation>
    <scope>NUCLEOTIDE SEQUENCE [LARGE SCALE GENOMIC DNA]</scope>
    <source>
        <strain evidence="1">YG-Dec2019</strain>
    </source>
</reference>
<protein>
    <submittedName>
        <fullName evidence="1">Uncharacterized protein</fullName>
    </submittedName>
</protein>
<dbReference type="Proteomes" id="UP000829447">
    <property type="component" value="Linkage Group LG19"/>
</dbReference>
<sequence length="206" mass="23401">MESAEIQPCFSRNPPHTPAPAGSQLCGDVQTETCTASGGGTSSSLEPVDHQKHVKKEEPEDEDYLYEATSASVGCITPVDQEKHIKKEEPEDEGYLRGGTSNTVENVDQQRGFQSKDIKEEESEDEDYICTTTVWEMSDAQFHVFSCSWCPLSYTSQTYLHKHIRRCHYEEYERQLKSGELKYENLMTTRSSSIQQTISALNKMHF</sequence>
<name>A0ACC5XEK0_PANGG</name>
<evidence type="ECO:0000313" key="2">
    <source>
        <dbReference type="Proteomes" id="UP000829447"/>
    </source>
</evidence>
<keyword evidence="2" id="KW-1185">Reference proteome</keyword>
<gene>
    <name evidence="1" type="ORF">PGIGA_G00103050</name>
</gene>
<accession>A0ACC5XEK0</accession>